<protein>
    <submittedName>
        <fullName evidence="8">Peroxiredoxin</fullName>
    </submittedName>
</protein>
<keyword evidence="5" id="KW-0676">Redox-active center</keyword>
<reference evidence="8 10" key="2">
    <citation type="submission" date="2019-03" db="EMBL/GenBank/DDBJ databases">
        <title>Genomics of glacier-inhabiting Cryobacterium strains.</title>
        <authorList>
            <person name="Liu Q."/>
            <person name="Xin Y.-H."/>
        </authorList>
    </citation>
    <scope>NUCLEOTIDE SEQUENCE [LARGE SCALE GENOMIC DNA]</scope>
    <source>
        <strain evidence="8 10">Hh34</strain>
    </source>
</reference>
<accession>A0A1I2ZHT4</accession>
<keyword evidence="9" id="KW-1185">Reference proteome</keyword>
<evidence type="ECO:0000313" key="8">
    <source>
        <dbReference type="EMBL" id="TFB89474.1"/>
    </source>
</evidence>
<feature type="domain" description="Thioredoxin" evidence="6">
    <location>
        <begin position="16"/>
        <end position="182"/>
    </location>
</feature>
<proteinExistence type="predicted"/>
<keyword evidence="2" id="KW-0049">Antioxidant</keyword>
<dbReference type="SUPFAM" id="SSF52833">
    <property type="entry name" value="Thioredoxin-like"/>
    <property type="match status" value="1"/>
</dbReference>
<dbReference type="InterPro" id="IPR013740">
    <property type="entry name" value="Redoxin"/>
</dbReference>
<evidence type="ECO:0000256" key="3">
    <source>
        <dbReference type="ARBA" id="ARBA00023002"/>
    </source>
</evidence>
<dbReference type="EMBL" id="SOFE01000001">
    <property type="protein sequence ID" value="TFB89474.1"/>
    <property type="molecule type" value="Genomic_DNA"/>
</dbReference>
<evidence type="ECO:0000313" key="7">
    <source>
        <dbReference type="EMBL" id="SFH37126.1"/>
    </source>
</evidence>
<dbReference type="GO" id="GO:0045454">
    <property type="term" value="P:cell redox homeostasis"/>
    <property type="evidence" value="ECO:0007669"/>
    <property type="project" value="TreeGrafter"/>
</dbReference>
<dbReference type="GO" id="GO:0005737">
    <property type="term" value="C:cytoplasm"/>
    <property type="evidence" value="ECO:0007669"/>
    <property type="project" value="TreeGrafter"/>
</dbReference>
<dbReference type="InterPro" id="IPR036249">
    <property type="entry name" value="Thioredoxin-like_sf"/>
</dbReference>
<keyword evidence="1" id="KW-0575">Peroxidase</keyword>
<dbReference type="Pfam" id="PF08534">
    <property type="entry name" value="Redoxin"/>
    <property type="match status" value="1"/>
</dbReference>
<dbReference type="CDD" id="cd03017">
    <property type="entry name" value="PRX_BCP"/>
    <property type="match status" value="1"/>
</dbReference>
<reference evidence="7 9" key="1">
    <citation type="submission" date="2016-10" db="EMBL/GenBank/DDBJ databases">
        <authorList>
            <person name="Varghese N."/>
            <person name="Submissions S."/>
        </authorList>
    </citation>
    <scope>NUCLEOTIDE SEQUENCE [LARGE SCALE GENOMIC DNA]</scope>
    <source>
        <strain evidence="7 9">GMCC 1.11211</strain>
    </source>
</reference>
<evidence type="ECO:0000256" key="5">
    <source>
        <dbReference type="ARBA" id="ARBA00023284"/>
    </source>
</evidence>
<dbReference type="STRING" id="995038.SAMN05216274_10440"/>
<sequence>MAKTLPTPLDDGAADHLIGLHLPDIDLASTSGGELSMKKCSTGRWILFIYPRTGVPGQAEPIGWADIPGAKGCTAEACSFRDSLVELNEAGAQNVIGVSVQSSAYQHEAVERLHLPYPLISDEKGRLTAALKLPTFTVEGVTLLKRMTLVIDGETVRHVFYPVFPAEGHADQVRDWLRANPAD</sequence>
<keyword evidence="4" id="KW-1015">Disulfide bond</keyword>
<dbReference type="RefSeq" id="WP_092448767.1">
    <property type="nucleotide sequence ID" value="NZ_BKAC01000002.1"/>
</dbReference>
<keyword evidence="3" id="KW-0560">Oxidoreductase</keyword>
<dbReference type="InterPro" id="IPR013766">
    <property type="entry name" value="Thioredoxin_domain"/>
</dbReference>
<dbReference type="GO" id="GO:0008379">
    <property type="term" value="F:thioredoxin peroxidase activity"/>
    <property type="evidence" value="ECO:0007669"/>
    <property type="project" value="TreeGrafter"/>
</dbReference>
<dbReference type="PANTHER" id="PTHR42801">
    <property type="entry name" value="THIOREDOXIN-DEPENDENT PEROXIDE REDUCTASE"/>
    <property type="match status" value="1"/>
</dbReference>
<dbReference type="EMBL" id="FOPW01000004">
    <property type="protein sequence ID" value="SFH37126.1"/>
    <property type="molecule type" value="Genomic_DNA"/>
</dbReference>
<dbReference type="PANTHER" id="PTHR42801:SF21">
    <property type="entry name" value="BCPB PROTEIN"/>
    <property type="match status" value="1"/>
</dbReference>
<evidence type="ECO:0000259" key="6">
    <source>
        <dbReference type="PROSITE" id="PS51352"/>
    </source>
</evidence>
<dbReference type="InterPro" id="IPR050924">
    <property type="entry name" value="Peroxiredoxin_BCP/PrxQ"/>
</dbReference>
<dbReference type="Proteomes" id="UP000297963">
    <property type="component" value="Unassembled WGS sequence"/>
</dbReference>
<dbReference type="PROSITE" id="PS51352">
    <property type="entry name" value="THIOREDOXIN_2"/>
    <property type="match status" value="1"/>
</dbReference>
<evidence type="ECO:0000313" key="9">
    <source>
        <dbReference type="Proteomes" id="UP000199681"/>
    </source>
</evidence>
<evidence type="ECO:0000256" key="4">
    <source>
        <dbReference type="ARBA" id="ARBA00023157"/>
    </source>
</evidence>
<evidence type="ECO:0000256" key="2">
    <source>
        <dbReference type="ARBA" id="ARBA00022862"/>
    </source>
</evidence>
<name>A0A1I2ZHT4_9MICO</name>
<organism evidence="8 10">
    <name type="scientific">Cryobacterium levicorallinum</name>
    <dbReference type="NCBI Taxonomy" id="995038"/>
    <lineage>
        <taxon>Bacteria</taxon>
        <taxon>Bacillati</taxon>
        <taxon>Actinomycetota</taxon>
        <taxon>Actinomycetes</taxon>
        <taxon>Micrococcales</taxon>
        <taxon>Microbacteriaceae</taxon>
        <taxon>Cryobacterium</taxon>
    </lineage>
</organism>
<dbReference type="AlphaFoldDB" id="A0A1I2ZHT4"/>
<dbReference type="Proteomes" id="UP000199681">
    <property type="component" value="Unassembled WGS sequence"/>
</dbReference>
<gene>
    <name evidence="8" type="ORF">E3O11_00190</name>
    <name evidence="7" type="ORF">SAMN05216274_10440</name>
</gene>
<dbReference type="Gene3D" id="3.40.30.10">
    <property type="entry name" value="Glutaredoxin"/>
    <property type="match status" value="1"/>
</dbReference>
<evidence type="ECO:0000256" key="1">
    <source>
        <dbReference type="ARBA" id="ARBA00022559"/>
    </source>
</evidence>
<comment type="caution">
    <text evidence="8">The sequence shown here is derived from an EMBL/GenBank/DDBJ whole genome shotgun (WGS) entry which is preliminary data.</text>
</comment>
<dbReference type="GO" id="GO:0034599">
    <property type="term" value="P:cellular response to oxidative stress"/>
    <property type="evidence" value="ECO:0007669"/>
    <property type="project" value="TreeGrafter"/>
</dbReference>
<evidence type="ECO:0000313" key="10">
    <source>
        <dbReference type="Proteomes" id="UP000297963"/>
    </source>
</evidence>